<reference evidence="2" key="1">
    <citation type="journal article" date="2017" name="Parasit. Vectors">
        <title>Sialotranscriptomics of Rhipicephalus zambeziensis reveals intricate expression profiles of secretory proteins and suggests tight temporal transcriptional regulation during blood-feeding.</title>
        <authorList>
            <person name="de Castro M.H."/>
            <person name="de Klerk D."/>
            <person name="Pienaar R."/>
            <person name="Rees D.J.G."/>
            <person name="Mans B.J."/>
        </authorList>
    </citation>
    <scope>NUCLEOTIDE SEQUENCE</scope>
    <source>
        <tissue evidence="2">Salivary glands</tissue>
    </source>
</reference>
<feature type="transmembrane region" description="Helical" evidence="1">
    <location>
        <begin position="20"/>
        <end position="41"/>
    </location>
</feature>
<evidence type="ECO:0000256" key="1">
    <source>
        <dbReference type="SAM" id="Phobius"/>
    </source>
</evidence>
<evidence type="ECO:0000313" key="2">
    <source>
        <dbReference type="EMBL" id="MAA13011.1"/>
    </source>
</evidence>
<dbReference type="AlphaFoldDB" id="A0A224YF02"/>
<name>A0A224YF02_9ACAR</name>
<organism evidence="2">
    <name type="scientific">Rhipicephalus zambeziensis</name>
    <dbReference type="NCBI Taxonomy" id="60191"/>
    <lineage>
        <taxon>Eukaryota</taxon>
        <taxon>Metazoa</taxon>
        <taxon>Ecdysozoa</taxon>
        <taxon>Arthropoda</taxon>
        <taxon>Chelicerata</taxon>
        <taxon>Arachnida</taxon>
        <taxon>Acari</taxon>
        <taxon>Parasitiformes</taxon>
        <taxon>Ixodida</taxon>
        <taxon>Ixodoidea</taxon>
        <taxon>Ixodidae</taxon>
        <taxon>Rhipicephalinae</taxon>
        <taxon>Rhipicephalus</taxon>
        <taxon>Rhipicephalus</taxon>
    </lineage>
</organism>
<protein>
    <submittedName>
        <fullName evidence="2">Uncharacterized protein</fullName>
    </submittedName>
</protein>
<proteinExistence type="predicted"/>
<sequence length="123" mass="14304">MVSERLKVLKCSSLGYQEWFAKFIFYNIFHEHLLLFCCICLNRSNSPFYFSLYIYKQVCLLSAPSTLGSCMCCIIIVLKFCYGMGHLRAFEHHTLLERFKEVQKPCIMSNLLEAGPALKCCCY</sequence>
<dbReference type="EMBL" id="GFPF01001865">
    <property type="protein sequence ID" value="MAA13011.1"/>
    <property type="molecule type" value="Transcribed_RNA"/>
</dbReference>
<keyword evidence="1" id="KW-1133">Transmembrane helix</keyword>
<keyword evidence="1" id="KW-0472">Membrane</keyword>
<feature type="transmembrane region" description="Helical" evidence="1">
    <location>
        <begin position="53"/>
        <end position="78"/>
    </location>
</feature>
<keyword evidence="1" id="KW-0812">Transmembrane</keyword>
<accession>A0A224YF02</accession>